<dbReference type="AlphaFoldDB" id="A0A3M6FXZ1"/>
<gene>
    <name evidence="2" type="ORF">ALP03_101986</name>
</gene>
<evidence type="ECO:0000256" key="1">
    <source>
        <dbReference type="SAM" id="MobiDB-lite"/>
    </source>
</evidence>
<feature type="region of interest" description="Disordered" evidence="1">
    <location>
        <begin position="1"/>
        <end position="20"/>
    </location>
</feature>
<evidence type="ECO:0000313" key="2">
    <source>
        <dbReference type="EMBL" id="RMV85463.1"/>
    </source>
</evidence>
<name>A0A3M6FXZ1_PSEAJ</name>
<dbReference type="EMBL" id="RBVA01000948">
    <property type="protein sequence ID" value="RMV85463.1"/>
    <property type="molecule type" value="Genomic_DNA"/>
</dbReference>
<protein>
    <submittedName>
        <fullName evidence="2">Uncharacterized protein</fullName>
    </submittedName>
</protein>
<sequence length="47" mass="5170">MRKIAKNRSGDPGQESEGTLLIQTPNTWQPASGSYAVNLVLQILETR</sequence>
<evidence type="ECO:0000313" key="3">
    <source>
        <dbReference type="Proteomes" id="UP000271531"/>
    </source>
</evidence>
<reference evidence="2 3" key="1">
    <citation type="submission" date="2018-08" db="EMBL/GenBank/DDBJ databases">
        <title>Recombination of ecologically and evolutionarily significant loci maintains genetic cohesion in the Pseudomonas syringae species complex.</title>
        <authorList>
            <person name="Dillon M."/>
            <person name="Thakur S."/>
            <person name="Almeida R.N.D."/>
            <person name="Weir B.S."/>
            <person name="Guttman D.S."/>
        </authorList>
    </citation>
    <scope>NUCLEOTIDE SEQUENCE [LARGE SCALE GENOMIC DNA]</scope>
    <source>
        <strain evidence="2 3">ICMP 4525</strain>
    </source>
</reference>
<comment type="caution">
    <text evidence="2">The sequence shown here is derived from an EMBL/GenBank/DDBJ whole genome shotgun (WGS) entry which is preliminary data.</text>
</comment>
<dbReference type="Proteomes" id="UP000271531">
    <property type="component" value="Unassembled WGS sequence"/>
</dbReference>
<proteinExistence type="predicted"/>
<accession>A0A3M6FXZ1</accession>
<organism evidence="2 3">
    <name type="scientific">Pseudomonas amygdali pv. tabaci</name>
    <name type="common">Pseudomonas syringae pv. tabaci</name>
    <dbReference type="NCBI Taxonomy" id="322"/>
    <lineage>
        <taxon>Bacteria</taxon>
        <taxon>Pseudomonadati</taxon>
        <taxon>Pseudomonadota</taxon>
        <taxon>Gammaproteobacteria</taxon>
        <taxon>Pseudomonadales</taxon>
        <taxon>Pseudomonadaceae</taxon>
        <taxon>Pseudomonas</taxon>
        <taxon>Pseudomonas amygdali</taxon>
    </lineage>
</organism>